<dbReference type="PANTHER" id="PTHR33087:SF31">
    <property type="entry name" value="OS06G0482850 PROTEIN"/>
    <property type="match status" value="1"/>
</dbReference>
<sequence length="230" mass="26019">MHARTEVTTVKLIGPRCAINFIEEYSRRHNYNCTFDLWIWTNDPDAILKMAWLGLASPDDEPVPIDTPVPDIDPMHNPPLSGPKDGWSSPVIIHLDTLEDHQPRPMLYKQYEWSYGAYDDVSRSRSRPLPIPCRLETSAVQGPDEDPDGNGGRPHPRYRSRSRGTREARSSKKTPRESKRLSSSRQMVIRRFKQPLTPRSLKMIADLVKKGGCKKLKLKAAKGKAAVAPA</sequence>
<name>I1QM25_ORYGL</name>
<dbReference type="HOGENOM" id="CLU_105211_0_0_1"/>
<dbReference type="EnsemblPlants" id="ORGLA09G0010400.1">
    <property type="protein sequence ID" value="ORGLA09G0010400.1"/>
    <property type="gene ID" value="ORGLA09G0010400"/>
</dbReference>
<dbReference type="Gramene" id="ORGLA09G0010400.1">
    <property type="protein sequence ID" value="ORGLA09G0010400.1"/>
    <property type="gene ID" value="ORGLA09G0010400"/>
</dbReference>
<evidence type="ECO:0000256" key="1">
    <source>
        <dbReference type="SAM" id="MobiDB-lite"/>
    </source>
</evidence>
<reference evidence="2 3" key="2">
    <citation type="submission" date="2018-04" db="EMBL/GenBank/DDBJ databases">
        <title>OglaRS2 (Oryza glaberrima Reference Sequence Version 2).</title>
        <authorList>
            <person name="Zhang J."/>
            <person name="Kudrna D."/>
            <person name="Lee S."/>
            <person name="Talag J."/>
            <person name="Rajasekar S."/>
            <person name="Wing R.A."/>
        </authorList>
    </citation>
    <scope>NUCLEOTIDE SEQUENCE [LARGE SCALE GENOMIC DNA]</scope>
    <source>
        <strain evidence="2 3">cv. IRGC 96717</strain>
    </source>
</reference>
<organism evidence="2 3">
    <name type="scientific">Oryza glaberrima</name>
    <name type="common">African rice</name>
    <dbReference type="NCBI Taxonomy" id="4538"/>
    <lineage>
        <taxon>Eukaryota</taxon>
        <taxon>Viridiplantae</taxon>
        <taxon>Streptophyta</taxon>
        <taxon>Embryophyta</taxon>
        <taxon>Tracheophyta</taxon>
        <taxon>Spermatophyta</taxon>
        <taxon>Magnoliopsida</taxon>
        <taxon>Liliopsida</taxon>
        <taxon>Poales</taxon>
        <taxon>Poaceae</taxon>
        <taxon>BOP clade</taxon>
        <taxon>Oryzoideae</taxon>
        <taxon>Oryzeae</taxon>
        <taxon>Oryzinae</taxon>
        <taxon>Oryza</taxon>
    </lineage>
</organism>
<feature type="compositionally biased region" description="Basic residues" evidence="1">
    <location>
        <begin position="154"/>
        <end position="163"/>
    </location>
</feature>
<protein>
    <submittedName>
        <fullName evidence="2">Uncharacterized protein</fullName>
    </submittedName>
</protein>
<accession>I1QM25</accession>
<dbReference type="Proteomes" id="UP000007306">
    <property type="component" value="Chromosome 9"/>
</dbReference>
<dbReference type="PANTHER" id="PTHR33087">
    <property type="entry name" value="OS07G0539200 PROTEIN"/>
    <property type="match status" value="1"/>
</dbReference>
<dbReference type="InterPro" id="IPR053253">
    <property type="entry name" value="Sex_diff_modulator"/>
</dbReference>
<evidence type="ECO:0000313" key="2">
    <source>
        <dbReference type="EnsemblPlants" id="ORGLA09G0010400.1"/>
    </source>
</evidence>
<feature type="compositionally biased region" description="Basic and acidic residues" evidence="1">
    <location>
        <begin position="164"/>
        <end position="180"/>
    </location>
</feature>
<keyword evidence="3" id="KW-1185">Reference proteome</keyword>
<proteinExistence type="predicted"/>
<reference evidence="2" key="1">
    <citation type="submission" date="2015-06" db="UniProtKB">
        <authorList>
            <consortium name="EnsemblPlants"/>
        </authorList>
    </citation>
    <scope>IDENTIFICATION</scope>
</reference>
<evidence type="ECO:0000313" key="3">
    <source>
        <dbReference type="Proteomes" id="UP000007306"/>
    </source>
</evidence>
<dbReference type="OMA" id="QPRPMLY"/>
<dbReference type="AlphaFoldDB" id="I1QM25"/>
<feature type="region of interest" description="Disordered" evidence="1">
    <location>
        <begin position="135"/>
        <end position="195"/>
    </location>
</feature>